<proteinExistence type="predicted"/>
<evidence type="ECO:0000313" key="3">
    <source>
        <dbReference type="Proteomes" id="UP000813461"/>
    </source>
</evidence>
<accession>A0A8K0VR37</accession>
<dbReference type="Proteomes" id="UP000813461">
    <property type="component" value="Unassembled WGS sequence"/>
</dbReference>
<comment type="caution">
    <text evidence="2">The sequence shown here is derived from an EMBL/GenBank/DDBJ whole genome shotgun (WGS) entry which is preliminary data.</text>
</comment>
<evidence type="ECO:0000313" key="2">
    <source>
        <dbReference type="EMBL" id="KAH7066467.1"/>
    </source>
</evidence>
<evidence type="ECO:0000256" key="1">
    <source>
        <dbReference type="SAM" id="MobiDB-lite"/>
    </source>
</evidence>
<reference evidence="2" key="1">
    <citation type="journal article" date="2021" name="Nat. Commun.">
        <title>Genetic determinants of endophytism in the Arabidopsis root mycobiome.</title>
        <authorList>
            <person name="Mesny F."/>
            <person name="Miyauchi S."/>
            <person name="Thiergart T."/>
            <person name="Pickel B."/>
            <person name="Atanasova L."/>
            <person name="Karlsson M."/>
            <person name="Huettel B."/>
            <person name="Barry K.W."/>
            <person name="Haridas S."/>
            <person name="Chen C."/>
            <person name="Bauer D."/>
            <person name="Andreopoulos W."/>
            <person name="Pangilinan J."/>
            <person name="LaButti K."/>
            <person name="Riley R."/>
            <person name="Lipzen A."/>
            <person name="Clum A."/>
            <person name="Drula E."/>
            <person name="Henrissat B."/>
            <person name="Kohler A."/>
            <person name="Grigoriev I.V."/>
            <person name="Martin F.M."/>
            <person name="Hacquard S."/>
        </authorList>
    </citation>
    <scope>NUCLEOTIDE SEQUENCE</scope>
    <source>
        <strain evidence="2">MPI-SDFR-AT-0120</strain>
    </source>
</reference>
<protein>
    <submittedName>
        <fullName evidence="2">Uncharacterized protein</fullName>
    </submittedName>
</protein>
<feature type="compositionally biased region" description="Pro residues" evidence="1">
    <location>
        <begin position="21"/>
        <end position="74"/>
    </location>
</feature>
<name>A0A8K0VR37_9PLEO</name>
<feature type="region of interest" description="Disordered" evidence="1">
    <location>
        <begin position="1"/>
        <end position="91"/>
    </location>
</feature>
<gene>
    <name evidence="2" type="ORF">FB567DRAFT_284047</name>
</gene>
<organism evidence="2 3">
    <name type="scientific">Paraphoma chrysanthemicola</name>
    <dbReference type="NCBI Taxonomy" id="798071"/>
    <lineage>
        <taxon>Eukaryota</taxon>
        <taxon>Fungi</taxon>
        <taxon>Dikarya</taxon>
        <taxon>Ascomycota</taxon>
        <taxon>Pezizomycotina</taxon>
        <taxon>Dothideomycetes</taxon>
        <taxon>Pleosporomycetidae</taxon>
        <taxon>Pleosporales</taxon>
        <taxon>Pleosporineae</taxon>
        <taxon>Phaeosphaeriaceae</taxon>
        <taxon>Paraphoma</taxon>
    </lineage>
</organism>
<dbReference type="EMBL" id="JAGMVJ010000041">
    <property type="protein sequence ID" value="KAH7066467.1"/>
    <property type="molecule type" value="Genomic_DNA"/>
</dbReference>
<dbReference type="OrthoDB" id="10662753at2759"/>
<dbReference type="AlphaFoldDB" id="A0A8K0VR37"/>
<keyword evidence="3" id="KW-1185">Reference proteome</keyword>
<sequence length="444" mass="50119">MLNGPELIPSPAELASVVPAPVKPAPVKPAPVKPAPVKPAPLEPTPLEPTPLEPTPLEPTPLEPTPLEPTPLEPTPLEQNPDKRTPSEPVPVEQRLEVTLQRGYPTWWDPAAISPEAFYEEAGLELIRIGAMEEYPCLLLSGDLFFSVWRCSTAERECDVVRVDRDEKLQRITQRVDIIDKENIRDRELIQAIEQRAQSLEGTEYDEIAALTNYLKDQIDRRNKVRDNCIEEEDKEIRRYIATEENACDLQRPMITTLVDIFDDLGVLPQLNNIRAPPAVQVMEERPSVDNIEGVEKPHPDFAGQDDQMVRLGKGLEDAIDDVLQIKAEIGQFRDGFDDGMHRWMEEERLINRGKPASQADLETRFGPIWLSRHQVLMRKLAAAHTALRNANRALMAAKCKEQMTGQQGLHPLFQDHELPGRFLLKQMAEVLLPPPAREKIVNG</sequence>